<reference evidence="4 5" key="1">
    <citation type="journal article" date="2013" name="Int. J. Syst. Evol. Microbiol.">
        <title>Ilumatobacter nonamiense sp. nov. and Ilumatobacter coccineum sp. nov., isolated from seashore sand.</title>
        <authorList>
            <person name="Matsumoto A."/>
            <person name="Kasai H."/>
            <person name="Matsuo Y."/>
            <person name="Shizuri Y."/>
            <person name="Ichikawa N."/>
            <person name="Fujita N."/>
            <person name="Omura S."/>
            <person name="Takahashi Y."/>
        </authorList>
    </citation>
    <scope>NUCLEOTIDE SEQUENCE [LARGE SCALE GENOMIC DNA]</scope>
    <source>
        <strain evidence="5">NBRC 103263 / KCTC 29153 / YM16-304</strain>
    </source>
</reference>
<keyword evidence="1" id="KW-0805">Transcription regulation</keyword>
<dbReference type="AlphaFoldDB" id="A0A6C7E2E9"/>
<dbReference type="PANTHER" id="PTHR35807">
    <property type="entry name" value="TRANSCRIPTIONAL REGULATOR REDD-RELATED"/>
    <property type="match status" value="1"/>
</dbReference>
<proteinExistence type="predicted"/>
<dbReference type="InterPro" id="IPR005158">
    <property type="entry name" value="BTAD"/>
</dbReference>
<dbReference type="InterPro" id="IPR036388">
    <property type="entry name" value="WH-like_DNA-bd_sf"/>
</dbReference>
<keyword evidence="2" id="KW-0804">Transcription</keyword>
<evidence type="ECO:0000313" key="4">
    <source>
        <dbReference type="EMBL" id="BAN01010.1"/>
    </source>
</evidence>
<dbReference type="Proteomes" id="UP000011863">
    <property type="component" value="Chromosome"/>
</dbReference>
<name>A0A6C7E2E9_ILUCY</name>
<evidence type="ECO:0000256" key="2">
    <source>
        <dbReference type="ARBA" id="ARBA00023163"/>
    </source>
</evidence>
<gene>
    <name evidence="4" type="ORF">YM304_06960</name>
</gene>
<dbReference type="Gene3D" id="1.10.10.10">
    <property type="entry name" value="Winged helix-like DNA-binding domain superfamily/Winged helix DNA-binding domain"/>
    <property type="match status" value="1"/>
</dbReference>
<dbReference type="InterPro" id="IPR011990">
    <property type="entry name" value="TPR-like_helical_dom_sf"/>
</dbReference>
<dbReference type="SUPFAM" id="SSF48452">
    <property type="entry name" value="TPR-like"/>
    <property type="match status" value="1"/>
</dbReference>
<keyword evidence="5" id="KW-1185">Reference proteome</keyword>
<accession>A0A6C7E2E9</accession>
<protein>
    <recommendedName>
        <fullName evidence="3">Bacterial transcriptional activator domain-containing protein</fullName>
    </recommendedName>
</protein>
<dbReference type="InterPro" id="IPR051677">
    <property type="entry name" value="AfsR-DnrI-RedD_regulator"/>
</dbReference>
<evidence type="ECO:0000256" key="1">
    <source>
        <dbReference type="ARBA" id="ARBA00023015"/>
    </source>
</evidence>
<dbReference type="SMART" id="SM01043">
    <property type="entry name" value="BTAD"/>
    <property type="match status" value="1"/>
</dbReference>
<dbReference type="PANTHER" id="PTHR35807:SF1">
    <property type="entry name" value="TRANSCRIPTIONAL REGULATOR REDD"/>
    <property type="match status" value="1"/>
</dbReference>
<dbReference type="Pfam" id="PF03704">
    <property type="entry name" value="BTAD"/>
    <property type="match status" value="1"/>
</dbReference>
<dbReference type="EMBL" id="AP012057">
    <property type="protein sequence ID" value="BAN01010.1"/>
    <property type="molecule type" value="Genomic_DNA"/>
</dbReference>
<evidence type="ECO:0000313" key="5">
    <source>
        <dbReference type="Proteomes" id="UP000011863"/>
    </source>
</evidence>
<dbReference type="KEGG" id="aym:YM304_06960"/>
<dbReference type="GO" id="GO:0003677">
    <property type="term" value="F:DNA binding"/>
    <property type="evidence" value="ECO:0007669"/>
    <property type="project" value="TreeGrafter"/>
</dbReference>
<dbReference type="GO" id="GO:0006355">
    <property type="term" value="P:regulation of DNA-templated transcription"/>
    <property type="evidence" value="ECO:0007669"/>
    <property type="project" value="TreeGrafter"/>
</dbReference>
<organism evidence="4 5">
    <name type="scientific">Ilumatobacter coccineus (strain NBRC 103263 / KCTC 29153 / YM16-304)</name>
    <dbReference type="NCBI Taxonomy" id="1313172"/>
    <lineage>
        <taxon>Bacteria</taxon>
        <taxon>Bacillati</taxon>
        <taxon>Actinomycetota</taxon>
        <taxon>Acidimicrobiia</taxon>
        <taxon>Acidimicrobiales</taxon>
        <taxon>Ilumatobacteraceae</taxon>
        <taxon>Ilumatobacter</taxon>
    </lineage>
</organism>
<evidence type="ECO:0000259" key="3">
    <source>
        <dbReference type="SMART" id="SM01043"/>
    </source>
</evidence>
<dbReference type="Gene3D" id="1.25.40.10">
    <property type="entry name" value="Tetratricopeptide repeat domain"/>
    <property type="match status" value="1"/>
</dbReference>
<sequence length="1034" mass="111962">MDATGSGARNDGRSELPRPLFDEIGRGRLVERLAQRWDVRLTIVEAAGGFGKSVAIAQAIRDNDDDPSGIDVYARFRSSHDSSSVVAFAIADHLASRAALGDASPSSDDGSGQRARLSPTEAATLVATSIAEQSPVDVCVCLDDVHLAGSIDGAVDFVTVLLDALPSNGHLVLSGRAVDLVKRARLRAADDLLEIGEDHLAFDDAEVTALADRHDVPADDLARAGGWPAVTRLAVNPGFDASREFLLEELVDGLSVEYRRAIFVAVESGLATPDLLAACDIDVDMSALIRAVPLLVDYDGGLGAHDLWHEVADHLVDGVEAPRLASRIVDTMAEADRLTDAIGVAMRHGLVDDALANIMRSFEHGDDLVTADMVDRWVDELGDRLDGRPEAHFLAGFQRRLAGDVAEGAALLARAAEGFEARGDIEAETTTVKELAMSSWLLGDSSVWREASERSQRLVDAGSERMRRSVLGGRAAALDLRGDLDALMELYRGVDEFNELGLRHAATIAVLAGDVPQAIEWADRLVAEFPKPLVFGQRDATMWQVGRPDIERLVRQRRGVELGNARNQFLSHVFTSMMGACIGRVPDVGAVDALAWSRSRERTFVALVHAAHDLLTRTEAEARAAFVERLDEIGHDDPLLRGELRRFLPYAYILSAPDRDWLDESELSPLHRDLRDLAQTFVAARADPGAPIGRLPSHQAIVAWLPLPWSIELAVLLAESGDERGLELAAALSGWIGAAAHRELRRVRERVPELTRAADSILSVVPGPPVEVTEVRVCGPETMLSHGGVSHAVSRRRVRQALQLLALRPAWSRAAIGHALWPDLDEAKAAANLRSTLRHLRLALEPSREPGEADFHLRHRHGRLTLHRSDWLDVDVWQLDDLLADGKRAESAGRVAAAIECRTDALAMWSRDALSEVREIPEVDGVVADLEHRVLAAGSWAGERQLSLGDHAAALATADRLLEIDSLSERAHDIRVGAHLAAGDLDAAASSVHELVEAAETLGVAPSSGSEMLIRRYERRSGRPAHRSRGSTAG</sequence>
<feature type="domain" description="Bacterial transcriptional activator" evidence="3">
    <location>
        <begin position="874"/>
        <end position="1018"/>
    </location>
</feature>